<dbReference type="GO" id="GO:0006046">
    <property type="term" value="P:N-acetylglucosamine catabolic process"/>
    <property type="evidence" value="ECO:0007669"/>
    <property type="project" value="TreeGrafter"/>
</dbReference>
<sequence>MRIEPTVFADPATLGEAVAALVLARIGARPAGAPFVLGCPGGRSALSSYRALARRAAAEGTDLSGLRVLMMDEYVEQGPDGPAPVDPGLAHSCRRFGRVEIVEPLRAAAADAGVPESRRVAVDALEVPDPADPEAYEHRLDALGGVDLFLLASGAGDGHVAFNTPGSAPDSRTRVVPLPDSTRTDNLATFPSFGGRLENVPAHGVTVGVGTIRDRSAEVVMIVHGRDKQTAFGRLTAAEGYQSDWPATVVADCRTPHLYADRAAAGGPERRS</sequence>
<dbReference type="InterPro" id="IPR004547">
    <property type="entry name" value="Glucosamine6P_isomerase"/>
</dbReference>
<dbReference type="EC" id="3.5.99.6" evidence="4"/>
<evidence type="ECO:0000313" key="4">
    <source>
        <dbReference type="EMBL" id="MBA8792812.1"/>
    </source>
</evidence>
<reference evidence="4 5" key="1">
    <citation type="submission" date="2020-07" db="EMBL/GenBank/DDBJ databases">
        <title>Sequencing the genomes of 1000 actinobacteria strains.</title>
        <authorList>
            <person name="Klenk H.-P."/>
        </authorList>
    </citation>
    <scope>NUCLEOTIDE SEQUENCE [LARGE SCALE GENOMIC DNA]</scope>
    <source>
        <strain evidence="4 5">DSM 100723</strain>
    </source>
</reference>
<dbReference type="SUPFAM" id="SSF100950">
    <property type="entry name" value="NagB/RpiA/CoA transferase-like"/>
    <property type="match status" value="1"/>
</dbReference>
<keyword evidence="5" id="KW-1185">Reference proteome</keyword>
<keyword evidence="2" id="KW-0119">Carbohydrate metabolism</keyword>
<dbReference type="PANTHER" id="PTHR11280">
    <property type="entry name" value="GLUCOSAMINE-6-PHOSPHATE ISOMERASE"/>
    <property type="match status" value="1"/>
</dbReference>
<dbReference type="GO" id="GO:0005975">
    <property type="term" value="P:carbohydrate metabolic process"/>
    <property type="evidence" value="ECO:0007669"/>
    <property type="project" value="InterPro"/>
</dbReference>
<evidence type="ECO:0000256" key="1">
    <source>
        <dbReference type="ARBA" id="ARBA00022801"/>
    </source>
</evidence>
<gene>
    <name evidence="4" type="ORF">FHX74_000406</name>
</gene>
<dbReference type="GO" id="GO:0019262">
    <property type="term" value="P:N-acetylneuraminate catabolic process"/>
    <property type="evidence" value="ECO:0007669"/>
    <property type="project" value="TreeGrafter"/>
</dbReference>
<name>A0A7W3IPF0_9ACTN</name>
<dbReference type="Pfam" id="PF01182">
    <property type="entry name" value="Glucosamine_iso"/>
    <property type="match status" value="1"/>
</dbReference>
<evidence type="ECO:0000256" key="2">
    <source>
        <dbReference type="ARBA" id="ARBA00023277"/>
    </source>
</evidence>
<dbReference type="GO" id="GO:0042802">
    <property type="term" value="F:identical protein binding"/>
    <property type="evidence" value="ECO:0007669"/>
    <property type="project" value="TreeGrafter"/>
</dbReference>
<dbReference type="GO" id="GO:0004342">
    <property type="term" value="F:glucosamine-6-phosphate deaminase activity"/>
    <property type="evidence" value="ECO:0007669"/>
    <property type="project" value="UniProtKB-EC"/>
</dbReference>
<proteinExistence type="predicted"/>
<dbReference type="Gene3D" id="3.40.50.1360">
    <property type="match status" value="1"/>
</dbReference>
<feature type="domain" description="Glucosamine/galactosamine-6-phosphate isomerase" evidence="3">
    <location>
        <begin position="10"/>
        <end position="251"/>
    </location>
</feature>
<dbReference type="PANTHER" id="PTHR11280:SF5">
    <property type="entry name" value="GLUCOSAMINE-6-PHOSPHATE ISOMERASE"/>
    <property type="match status" value="1"/>
</dbReference>
<dbReference type="EMBL" id="JACGWT010000001">
    <property type="protein sequence ID" value="MBA8792812.1"/>
    <property type="molecule type" value="Genomic_DNA"/>
</dbReference>
<dbReference type="Proteomes" id="UP000523079">
    <property type="component" value="Unassembled WGS sequence"/>
</dbReference>
<dbReference type="InterPro" id="IPR006148">
    <property type="entry name" value="Glc/Gal-6P_isomerase"/>
</dbReference>
<dbReference type="InterPro" id="IPR037171">
    <property type="entry name" value="NagB/RpiA_transferase-like"/>
</dbReference>
<organism evidence="4 5">
    <name type="scientific">Microlunatus kandeliicorticis</name>
    <dbReference type="NCBI Taxonomy" id="1759536"/>
    <lineage>
        <taxon>Bacteria</taxon>
        <taxon>Bacillati</taxon>
        <taxon>Actinomycetota</taxon>
        <taxon>Actinomycetes</taxon>
        <taxon>Propionibacteriales</taxon>
        <taxon>Propionibacteriaceae</taxon>
        <taxon>Microlunatus</taxon>
    </lineage>
</organism>
<dbReference type="RefSeq" id="WP_328823575.1">
    <property type="nucleotide sequence ID" value="NZ_JACGWT010000001.1"/>
</dbReference>
<comment type="caution">
    <text evidence="4">The sequence shown here is derived from an EMBL/GenBank/DDBJ whole genome shotgun (WGS) entry which is preliminary data.</text>
</comment>
<protein>
    <submittedName>
        <fullName evidence="4">Glucosamine-6-phosphate deaminase</fullName>
        <ecNumber evidence="4">3.5.99.6</ecNumber>
    </submittedName>
</protein>
<evidence type="ECO:0000259" key="3">
    <source>
        <dbReference type="Pfam" id="PF01182"/>
    </source>
</evidence>
<dbReference type="AlphaFoldDB" id="A0A7W3IPF0"/>
<keyword evidence="1 4" id="KW-0378">Hydrolase</keyword>
<evidence type="ECO:0000313" key="5">
    <source>
        <dbReference type="Proteomes" id="UP000523079"/>
    </source>
</evidence>
<dbReference type="GO" id="GO:0006043">
    <property type="term" value="P:glucosamine catabolic process"/>
    <property type="evidence" value="ECO:0007669"/>
    <property type="project" value="TreeGrafter"/>
</dbReference>
<accession>A0A7W3IPF0</accession>
<dbReference type="GO" id="GO:0005737">
    <property type="term" value="C:cytoplasm"/>
    <property type="evidence" value="ECO:0007669"/>
    <property type="project" value="TreeGrafter"/>
</dbReference>